<protein>
    <submittedName>
        <fullName evidence="1">Uncharacterized protein</fullName>
    </submittedName>
</protein>
<evidence type="ECO:0000313" key="1">
    <source>
        <dbReference type="EMBL" id="MBP2291880.1"/>
    </source>
</evidence>
<organism evidence="1 2">
    <name type="scientific">Azospirillum rugosum</name>
    <dbReference type="NCBI Taxonomy" id="416170"/>
    <lineage>
        <taxon>Bacteria</taxon>
        <taxon>Pseudomonadati</taxon>
        <taxon>Pseudomonadota</taxon>
        <taxon>Alphaproteobacteria</taxon>
        <taxon>Rhodospirillales</taxon>
        <taxon>Azospirillaceae</taxon>
        <taxon>Azospirillum</taxon>
    </lineage>
</organism>
<evidence type="ECO:0000313" key="2">
    <source>
        <dbReference type="Proteomes" id="UP000781958"/>
    </source>
</evidence>
<accession>A0ABS4SKE3</accession>
<name>A0ABS4SKE3_9PROT</name>
<keyword evidence="2" id="KW-1185">Reference proteome</keyword>
<gene>
    <name evidence="1" type="ORF">J2851_001641</name>
</gene>
<dbReference type="EMBL" id="JAGINP010000005">
    <property type="protein sequence ID" value="MBP2291880.1"/>
    <property type="molecule type" value="Genomic_DNA"/>
</dbReference>
<reference evidence="1 2" key="1">
    <citation type="submission" date="2021-03" db="EMBL/GenBank/DDBJ databases">
        <title>Genomic Encyclopedia of Type Strains, Phase III (KMG-III): the genomes of soil and plant-associated and newly described type strains.</title>
        <authorList>
            <person name="Whitman W."/>
        </authorList>
    </citation>
    <scope>NUCLEOTIDE SEQUENCE [LARGE SCALE GENOMIC DNA]</scope>
    <source>
        <strain evidence="1 2">IMMIB AFH-6</strain>
    </source>
</reference>
<dbReference type="Proteomes" id="UP000781958">
    <property type="component" value="Unassembled WGS sequence"/>
</dbReference>
<sequence length="77" mass="8340">MPTPATVHAMSRHTATRPPATIVLVPASEKPIIARVTEARAPAADPAKPLPLHDRSCPRREVAVLGEVDSGFHWEWA</sequence>
<proteinExistence type="predicted"/>
<dbReference type="RefSeq" id="WP_209765575.1">
    <property type="nucleotide sequence ID" value="NZ_JAGINP010000005.1"/>
</dbReference>
<comment type="caution">
    <text evidence="1">The sequence shown here is derived from an EMBL/GenBank/DDBJ whole genome shotgun (WGS) entry which is preliminary data.</text>
</comment>